<evidence type="ECO:0000313" key="8">
    <source>
        <dbReference type="EMBL" id="KAH3855759.1"/>
    </source>
</evidence>
<reference evidence="8" key="1">
    <citation type="journal article" date="2019" name="bioRxiv">
        <title>The Genome of the Zebra Mussel, Dreissena polymorpha: A Resource for Invasive Species Research.</title>
        <authorList>
            <person name="McCartney M.A."/>
            <person name="Auch B."/>
            <person name="Kono T."/>
            <person name="Mallez S."/>
            <person name="Zhang Y."/>
            <person name="Obille A."/>
            <person name="Becker A."/>
            <person name="Abrahante J.E."/>
            <person name="Garbe J."/>
            <person name="Badalamenti J.P."/>
            <person name="Herman A."/>
            <person name="Mangelson H."/>
            <person name="Liachko I."/>
            <person name="Sullivan S."/>
            <person name="Sone E.D."/>
            <person name="Koren S."/>
            <person name="Silverstein K.A.T."/>
            <person name="Beckman K.B."/>
            <person name="Gohl D.M."/>
        </authorList>
    </citation>
    <scope>NUCLEOTIDE SEQUENCE</scope>
    <source>
        <strain evidence="8">Duluth1</strain>
        <tissue evidence="8">Whole animal</tissue>
    </source>
</reference>
<evidence type="ECO:0000256" key="5">
    <source>
        <dbReference type="ARBA" id="ARBA00023242"/>
    </source>
</evidence>
<comment type="caution">
    <text evidence="8">The sequence shown here is derived from an EMBL/GenBank/DDBJ whole genome shotgun (WGS) entry which is preliminary data.</text>
</comment>
<evidence type="ECO:0000256" key="4">
    <source>
        <dbReference type="ARBA" id="ARBA00023027"/>
    </source>
</evidence>
<keyword evidence="5" id="KW-0539">Nucleus</keyword>
<keyword evidence="4" id="KW-0520">NAD</keyword>
<gene>
    <name evidence="8" type="ORF">DPMN_098328</name>
</gene>
<dbReference type="InterPro" id="IPR043472">
    <property type="entry name" value="Macro_dom-like"/>
</dbReference>
<keyword evidence="9" id="KW-1185">Reference proteome</keyword>
<feature type="region of interest" description="Disordered" evidence="6">
    <location>
        <begin position="482"/>
        <end position="507"/>
    </location>
</feature>
<name>A0A9D4LDE0_DREPO</name>
<dbReference type="PANTHER" id="PTHR14453:SF67">
    <property type="entry name" value="POLY [ADP-RIBOSE] POLYMERASE"/>
    <property type="match status" value="1"/>
</dbReference>
<dbReference type="EMBL" id="JAIWYP010000003">
    <property type="protein sequence ID" value="KAH3855759.1"/>
    <property type="molecule type" value="Genomic_DNA"/>
</dbReference>
<dbReference type="GO" id="GO:0005634">
    <property type="term" value="C:nucleus"/>
    <property type="evidence" value="ECO:0007669"/>
    <property type="project" value="UniProtKB-SubCell"/>
</dbReference>
<dbReference type="GO" id="GO:0003714">
    <property type="term" value="F:transcription corepressor activity"/>
    <property type="evidence" value="ECO:0007669"/>
    <property type="project" value="TreeGrafter"/>
</dbReference>
<comment type="subcellular location">
    <subcellularLocation>
        <location evidence="1">Nucleus</location>
    </subcellularLocation>
</comment>
<dbReference type="GO" id="GO:0016757">
    <property type="term" value="F:glycosyltransferase activity"/>
    <property type="evidence" value="ECO:0007669"/>
    <property type="project" value="UniProtKB-KW"/>
</dbReference>
<accession>A0A9D4LDE0</accession>
<dbReference type="PANTHER" id="PTHR14453">
    <property type="entry name" value="PARP/ZINC FINGER CCCH TYPE DOMAIN CONTAINING PROTEIN"/>
    <property type="match status" value="1"/>
</dbReference>
<reference evidence="8" key="2">
    <citation type="submission" date="2020-11" db="EMBL/GenBank/DDBJ databases">
        <authorList>
            <person name="McCartney M.A."/>
            <person name="Auch B."/>
            <person name="Kono T."/>
            <person name="Mallez S."/>
            <person name="Becker A."/>
            <person name="Gohl D.M."/>
            <person name="Silverstein K.A.T."/>
            <person name="Koren S."/>
            <person name="Bechman K.B."/>
            <person name="Herman A."/>
            <person name="Abrahante J.E."/>
            <person name="Garbe J."/>
        </authorList>
    </citation>
    <scope>NUCLEOTIDE SEQUENCE</scope>
    <source>
        <strain evidence="8">Duluth1</strain>
        <tissue evidence="8">Whole animal</tissue>
    </source>
</reference>
<dbReference type="GO" id="GO:0005737">
    <property type="term" value="C:cytoplasm"/>
    <property type="evidence" value="ECO:0007669"/>
    <property type="project" value="TreeGrafter"/>
</dbReference>
<feature type="region of interest" description="Disordered" evidence="6">
    <location>
        <begin position="393"/>
        <end position="419"/>
    </location>
</feature>
<dbReference type="InterPro" id="IPR002589">
    <property type="entry name" value="Macro_dom"/>
</dbReference>
<evidence type="ECO:0000313" key="9">
    <source>
        <dbReference type="Proteomes" id="UP000828390"/>
    </source>
</evidence>
<dbReference type="Proteomes" id="UP000828390">
    <property type="component" value="Unassembled WGS sequence"/>
</dbReference>
<dbReference type="Pfam" id="PF01661">
    <property type="entry name" value="Macro"/>
    <property type="match status" value="1"/>
</dbReference>
<evidence type="ECO:0000259" key="7">
    <source>
        <dbReference type="PROSITE" id="PS51154"/>
    </source>
</evidence>
<sequence>MAEGTLKSVPVGNVKERDAKYFEFLAEIKGLHNWAYNASTLTITASLTSQKEYDIFNAILTLFNGRVSKTVTSKRHVSAVRSFFEDQKRREQFEQFAHPVFAENDGDQHFCQFFASNLNDLNTLHELIHLHSKEVWSPEIVSDRYRLTAHRDLFVCIGDIVDYDDKDAGIVNPVIVKDSGQLAGKGKIFERLKEAGGVEYVSKLSDFDHQDGSFCVTTKGGQLDSLIIHPTRRVSNDQTKKDSVVDNLKDCLHVAQKFNLRRLVLPFMYSGSGGVSLKECAFFYACAIYEFCRETRNTYLGPYEIYFVEQSKQKAKSLMSYFNVMFPTKSSQRMFIPNDYARINLMAAHVYENQPHLPRVRVDSAYEPIELRVKDETAKTQFDKLKLHVEGETDNAVPGRRSSDVGQTEMNKHSDRTTASTAYEDIDSKSIFDIDEGPAQTDKTLYNDVNPKIVITDEKNRDYKEMPDTRLNVNTNVVDDYEVKPPNASDEIKKGHRSSHKILSPQVSGSRQEIEIADAKLSKDQCLFERSKTKLVIKNADIREEVVDAIVCPEYQTTNDFSGFIPNGIRCRFGIERESIEQKVFQTRRIATSLIPVSENRKEVTYVYHVKASLFQCGEYPITRNSEDNLRQTVEKVFDKLHRLSERNINSVAFPLIGSIDVADKELVKLLCSHFINVIFTCCDKRCDPGELEVFIVHPCATITRWLQESLYKKWNAGCS</sequence>
<evidence type="ECO:0000256" key="3">
    <source>
        <dbReference type="ARBA" id="ARBA00022679"/>
    </source>
</evidence>
<dbReference type="Gene3D" id="3.40.220.10">
    <property type="entry name" value="Leucine Aminopeptidase, subunit E, domain 1"/>
    <property type="match status" value="2"/>
</dbReference>
<keyword evidence="3" id="KW-0808">Transferase</keyword>
<evidence type="ECO:0000256" key="6">
    <source>
        <dbReference type="SAM" id="MobiDB-lite"/>
    </source>
</evidence>
<dbReference type="SUPFAM" id="SSF52949">
    <property type="entry name" value="Macro domain-like"/>
    <property type="match status" value="2"/>
</dbReference>
<dbReference type="PROSITE" id="PS51154">
    <property type="entry name" value="MACRO"/>
    <property type="match status" value="1"/>
</dbReference>
<feature type="domain" description="Macro" evidence="7">
    <location>
        <begin position="140"/>
        <end position="326"/>
    </location>
</feature>
<protein>
    <recommendedName>
        <fullName evidence="7">Macro domain-containing protein</fullName>
    </recommendedName>
</protein>
<dbReference type="InterPro" id="IPR052056">
    <property type="entry name" value="Mono-ARTD/PARP"/>
</dbReference>
<dbReference type="GO" id="GO:0010629">
    <property type="term" value="P:negative regulation of gene expression"/>
    <property type="evidence" value="ECO:0007669"/>
    <property type="project" value="TreeGrafter"/>
</dbReference>
<keyword evidence="2" id="KW-0328">Glycosyltransferase</keyword>
<evidence type="ECO:0000256" key="2">
    <source>
        <dbReference type="ARBA" id="ARBA00022676"/>
    </source>
</evidence>
<evidence type="ECO:0000256" key="1">
    <source>
        <dbReference type="ARBA" id="ARBA00004123"/>
    </source>
</evidence>
<dbReference type="OrthoDB" id="10682634at2759"/>
<dbReference type="AlphaFoldDB" id="A0A9D4LDE0"/>
<proteinExistence type="predicted"/>
<organism evidence="8 9">
    <name type="scientific">Dreissena polymorpha</name>
    <name type="common">Zebra mussel</name>
    <name type="synonym">Mytilus polymorpha</name>
    <dbReference type="NCBI Taxonomy" id="45954"/>
    <lineage>
        <taxon>Eukaryota</taxon>
        <taxon>Metazoa</taxon>
        <taxon>Spiralia</taxon>
        <taxon>Lophotrochozoa</taxon>
        <taxon>Mollusca</taxon>
        <taxon>Bivalvia</taxon>
        <taxon>Autobranchia</taxon>
        <taxon>Heteroconchia</taxon>
        <taxon>Euheterodonta</taxon>
        <taxon>Imparidentia</taxon>
        <taxon>Neoheterodontei</taxon>
        <taxon>Myida</taxon>
        <taxon>Dreissenoidea</taxon>
        <taxon>Dreissenidae</taxon>
        <taxon>Dreissena</taxon>
    </lineage>
</organism>